<protein>
    <submittedName>
        <fullName evidence="1">Uncharacterized protein</fullName>
    </submittedName>
</protein>
<evidence type="ECO:0000313" key="1">
    <source>
        <dbReference type="EMBL" id="GFR08376.1"/>
    </source>
</evidence>
<keyword evidence="2" id="KW-1185">Reference proteome</keyword>
<evidence type="ECO:0000313" key="2">
    <source>
        <dbReference type="Proteomes" id="UP000887116"/>
    </source>
</evidence>
<sequence length="599" mass="69827">MRMAISPVHKNISSEWIEESLHNQAKISDSEETIIFELDNDSKIKPEVELKEETDNFIYKTDFRGHLQLVSLTHENSNQCINQTDSNRQWSGMKSPSKNGLVTISWQEESEDSGPNNLYENFKNCSNESCCIKDEDAEKDPLGCAYVHSLPEIYDYSSDSTWNPQSDISSQLTKSLKLNKNMILLTQAEKKRLYRLKIKEENPVMWSTIKKREAARKREQREKRRHIIFEMQKALELSELPESPEVVNQKLYLETLKESYPELWSQLINALPATQMRNDQIYNERSSKSRRHLPKPARMYKDVIEAQKKRIYRQRIKEERPEMYERQKARDAYARSIQRLMVKKKHLPEKLQLHSESLDQNDETKLTYLQSVKTEGNLYTSSKSFPLHVMDHKNLNDDSGIQKSNPEVPVHITTDIPSQNANLASASIDSKSDPSQICDNNPSMNNCNHSELVSHSTDCNISSQVKNTTSQDAINSSTFLEHLPSTACSTQSDILWYWNDVKSNQSSLQNEPKPHHIPYASWRKAPQSLTEEERMQKILNEKLHLREKRKQIRMNMSSEKRTEFLEIERERLKTYRLKKKIAEMSMVTTVPNKITCFNP</sequence>
<dbReference type="EMBL" id="BMAO01016416">
    <property type="protein sequence ID" value="GFR08376.1"/>
    <property type="molecule type" value="Genomic_DNA"/>
</dbReference>
<reference evidence="1" key="1">
    <citation type="submission" date="2020-07" db="EMBL/GenBank/DDBJ databases">
        <title>Multicomponent nature underlies the extraordinary mechanical properties of spider dragline silk.</title>
        <authorList>
            <person name="Kono N."/>
            <person name="Nakamura H."/>
            <person name="Mori M."/>
            <person name="Yoshida Y."/>
            <person name="Ohtoshi R."/>
            <person name="Malay A.D."/>
            <person name="Moran D.A.P."/>
            <person name="Tomita M."/>
            <person name="Numata K."/>
            <person name="Arakawa K."/>
        </authorList>
    </citation>
    <scope>NUCLEOTIDE SEQUENCE</scope>
</reference>
<organism evidence="1 2">
    <name type="scientific">Trichonephila clavata</name>
    <name type="common">Joro spider</name>
    <name type="synonym">Nephila clavata</name>
    <dbReference type="NCBI Taxonomy" id="2740835"/>
    <lineage>
        <taxon>Eukaryota</taxon>
        <taxon>Metazoa</taxon>
        <taxon>Ecdysozoa</taxon>
        <taxon>Arthropoda</taxon>
        <taxon>Chelicerata</taxon>
        <taxon>Arachnida</taxon>
        <taxon>Araneae</taxon>
        <taxon>Araneomorphae</taxon>
        <taxon>Entelegynae</taxon>
        <taxon>Araneoidea</taxon>
        <taxon>Nephilidae</taxon>
        <taxon>Trichonephila</taxon>
    </lineage>
</organism>
<comment type="caution">
    <text evidence="1">The sequence shown here is derived from an EMBL/GenBank/DDBJ whole genome shotgun (WGS) entry which is preliminary data.</text>
</comment>
<dbReference type="OrthoDB" id="6425981at2759"/>
<dbReference type="Proteomes" id="UP000887116">
    <property type="component" value="Unassembled WGS sequence"/>
</dbReference>
<dbReference type="AlphaFoldDB" id="A0A8X6JIZ1"/>
<proteinExistence type="predicted"/>
<accession>A0A8X6JIZ1</accession>
<name>A0A8X6JIZ1_TRICU</name>
<gene>
    <name evidence="1" type="primary">AVEN_35803_1</name>
    <name evidence="1" type="ORF">TNCT_668361</name>
</gene>